<evidence type="ECO:0000256" key="1">
    <source>
        <dbReference type="SAM" id="Coils"/>
    </source>
</evidence>
<protein>
    <submittedName>
        <fullName evidence="3">Uncharacterized protein</fullName>
    </submittedName>
</protein>
<sequence>MKLLAFLLIWISLGLGAVAATTAYVWKVPESGDLESFRLEATEEGKPTYAVLAADAGKIAKDTPLIKAGTPLTPDVVKQLQEATPPVNRVRVKSFKFSRWTHLPHFAAACVGLFAGAFLTRRSAARDAKLAEAHAEHPDTVTPEKALAELRQVVGELLEAIPTLGDEHHACHTITLKLGDAISDFVPAIADQRERLVARMGLSAYAGLMDVFSAAERSMNRAWSAAADENLDESTESLERAAERLAVVEDKLTGRTPSLLPLG</sequence>
<feature type="transmembrane region" description="Helical" evidence="2">
    <location>
        <begin position="103"/>
        <end position="120"/>
    </location>
</feature>
<dbReference type="AlphaFoldDB" id="A0A3B1DTL1"/>
<keyword evidence="2" id="KW-1133">Transmembrane helix</keyword>
<proteinExistence type="predicted"/>
<evidence type="ECO:0000256" key="2">
    <source>
        <dbReference type="SAM" id="Phobius"/>
    </source>
</evidence>
<keyword evidence="2" id="KW-0812">Transmembrane</keyword>
<name>A0A3B1DTL1_9ZZZZ</name>
<organism evidence="3">
    <name type="scientific">hydrothermal vent metagenome</name>
    <dbReference type="NCBI Taxonomy" id="652676"/>
    <lineage>
        <taxon>unclassified sequences</taxon>
        <taxon>metagenomes</taxon>
        <taxon>ecological metagenomes</taxon>
    </lineage>
</organism>
<accession>A0A3B1DTL1</accession>
<evidence type="ECO:0000313" key="3">
    <source>
        <dbReference type="EMBL" id="VAX40183.1"/>
    </source>
</evidence>
<dbReference type="EMBL" id="UOGK01000347">
    <property type="protein sequence ID" value="VAX40183.1"/>
    <property type="molecule type" value="Genomic_DNA"/>
</dbReference>
<keyword evidence="1" id="KW-0175">Coiled coil</keyword>
<gene>
    <name evidence="3" type="ORF">MNBD_PLANCTO03-1677</name>
</gene>
<keyword evidence="2" id="KW-0472">Membrane</keyword>
<feature type="coiled-coil region" evidence="1">
    <location>
        <begin position="224"/>
        <end position="251"/>
    </location>
</feature>
<reference evidence="3" key="1">
    <citation type="submission" date="2018-06" db="EMBL/GenBank/DDBJ databases">
        <authorList>
            <person name="Zhirakovskaya E."/>
        </authorList>
    </citation>
    <scope>NUCLEOTIDE SEQUENCE</scope>
</reference>